<dbReference type="EMBL" id="BAAARV010000001">
    <property type="protein sequence ID" value="GAA2325754.1"/>
    <property type="molecule type" value="Genomic_DNA"/>
</dbReference>
<evidence type="ECO:0000313" key="4">
    <source>
        <dbReference type="EMBL" id="GAA2325754.1"/>
    </source>
</evidence>
<name>A0ABN3FAH1_9ACTN</name>
<feature type="chain" id="PRO_5047316805" description="Flagellar hook-length control protein FliK" evidence="3">
    <location>
        <begin position="24"/>
        <end position="286"/>
    </location>
</feature>
<proteinExistence type="predicted"/>
<protein>
    <recommendedName>
        <fullName evidence="6">Flagellar hook-length control protein FliK</fullName>
    </recommendedName>
</protein>
<keyword evidence="3" id="KW-0732">Signal</keyword>
<keyword evidence="5" id="KW-1185">Reference proteome</keyword>
<evidence type="ECO:0000256" key="1">
    <source>
        <dbReference type="SAM" id="MobiDB-lite"/>
    </source>
</evidence>
<gene>
    <name evidence="4" type="ORF">GCM10010170_000170</name>
</gene>
<feature type="compositionally biased region" description="Low complexity" evidence="1">
    <location>
        <begin position="178"/>
        <end position="249"/>
    </location>
</feature>
<feature type="compositionally biased region" description="Pro residues" evidence="1">
    <location>
        <begin position="167"/>
        <end position="177"/>
    </location>
</feature>
<comment type="caution">
    <text evidence="4">The sequence shown here is derived from an EMBL/GenBank/DDBJ whole genome shotgun (WGS) entry which is preliminary data.</text>
</comment>
<evidence type="ECO:0000313" key="5">
    <source>
        <dbReference type="Proteomes" id="UP001501444"/>
    </source>
</evidence>
<dbReference type="PROSITE" id="PS51318">
    <property type="entry name" value="TAT"/>
    <property type="match status" value="1"/>
</dbReference>
<dbReference type="Proteomes" id="UP001501444">
    <property type="component" value="Unassembled WGS sequence"/>
</dbReference>
<sequence>MTRPRGRLVRAAAAAILAAAAGAAPPATPAGAGGTAGYCPDATGVTVVVDFHELGGGVVIRCAPGEQGSGLTALQNAGFAVAGTNRWGLAFICRIEGRPTAASEPCVDTPPATAYWSYWHASNGGAWVYSDKGVKNRTPPQGSFEGWSFSKNHTEGSIPTPGAAPSRPAPPPPPPPATTGQPAPGAPTTITAPRTTAPGAATAPGATTPPAVTSGPASSDPAAQPSAGPAQSTSPPASTTAPPADVSATRNASNVPAGTLAGLAVLVALAAAGGVVAWRRRTTRDT</sequence>
<keyword evidence="2" id="KW-1133">Transmembrane helix</keyword>
<accession>A0ABN3FAH1</accession>
<keyword evidence="2" id="KW-0812">Transmembrane</keyword>
<evidence type="ECO:0000256" key="2">
    <source>
        <dbReference type="SAM" id="Phobius"/>
    </source>
</evidence>
<feature type="transmembrane region" description="Helical" evidence="2">
    <location>
        <begin position="257"/>
        <end position="278"/>
    </location>
</feature>
<keyword evidence="2" id="KW-0472">Membrane</keyword>
<reference evidence="4 5" key="1">
    <citation type="journal article" date="2019" name="Int. J. Syst. Evol. Microbiol.">
        <title>The Global Catalogue of Microorganisms (GCM) 10K type strain sequencing project: providing services to taxonomists for standard genome sequencing and annotation.</title>
        <authorList>
            <consortium name="The Broad Institute Genomics Platform"/>
            <consortium name="The Broad Institute Genome Sequencing Center for Infectious Disease"/>
            <person name="Wu L."/>
            <person name="Ma J."/>
        </authorList>
    </citation>
    <scope>NUCLEOTIDE SEQUENCE [LARGE SCALE GENOMIC DNA]</scope>
    <source>
        <strain evidence="4 5">JCM 3272</strain>
    </source>
</reference>
<evidence type="ECO:0008006" key="6">
    <source>
        <dbReference type="Google" id="ProtNLM"/>
    </source>
</evidence>
<feature type="region of interest" description="Disordered" evidence="1">
    <location>
        <begin position="136"/>
        <end position="252"/>
    </location>
</feature>
<organism evidence="4 5">
    <name type="scientific">Dactylosporangium salmoneum</name>
    <dbReference type="NCBI Taxonomy" id="53361"/>
    <lineage>
        <taxon>Bacteria</taxon>
        <taxon>Bacillati</taxon>
        <taxon>Actinomycetota</taxon>
        <taxon>Actinomycetes</taxon>
        <taxon>Micromonosporales</taxon>
        <taxon>Micromonosporaceae</taxon>
        <taxon>Dactylosporangium</taxon>
    </lineage>
</organism>
<dbReference type="InterPro" id="IPR006311">
    <property type="entry name" value="TAT_signal"/>
</dbReference>
<feature type="signal peptide" evidence="3">
    <location>
        <begin position="1"/>
        <end position="23"/>
    </location>
</feature>
<dbReference type="RefSeq" id="WP_344610068.1">
    <property type="nucleotide sequence ID" value="NZ_BAAARV010000001.1"/>
</dbReference>
<evidence type="ECO:0000256" key="3">
    <source>
        <dbReference type="SAM" id="SignalP"/>
    </source>
</evidence>